<dbReference type="InterPro" id="IPR001107">
    <property type="entry name" value="Band_7"/>
</dbReference>
<sequence>MNSLQRSVILHYRRSSLRFCEQKKLSVGRAVYNASYVDSRVKLYVISQRNLHQSVVQYSSYDSMVDPPSRLPSTPINMGVVIVPQQRAWIVERFGKYHQLLVPGLHFLIPFVDRIAYVHSLKEEAIKIPGQSAITKDNVTINIDGVLYVKIVDPYNASYGVEDPLYAVTQLAQTMMRSELGKITLDKTFEERESLNKNIVESINQASAAWGIKCLRYEIRDITPPKSVKAAMDMQAEAERRKRAEILDSEGERQAYINVAEGKKKAAILEAEGGAAAILARAEASAEAINRLSVAIGKRGGSDAVSLQVAEKYVEAFGRVAKESTTLLLPAASSDPATMVASALAIFGNLQNQQQKRTERLKTQTDSKPESSDSGEIDDDYQLDELSPNDTERIG</sequence>
<organism evidence="6">
    <name type="scientific">Albugo laibachii Nc14</name>
    <dbReference type="NCBI Taxonomy" id="890382"/>
    <lineage>
        <taxon>Eukaryota</taxon>
        <taxon>Sar</taxon>
        <taxon>Stramenopiles</taxon>
        <taxon>Oomycota</taxon>
        <taxon>Peronosporomycetes</taxon>
        <taxon>Albuginales</taxon>
        <taxon>Albuginaceae</taxon>
        <taxon>Albugo</taxon>
    </lineage>
</organism>
<proteinExistence type="inferred from homology"/>
<gene>
    <name evidence="6" type="primary">AlNc14C190G8433</name>
    <name evidence="6" type="ORF">ALNC14_094850</name>
</gene>
<dbReference type="EMBL" id="FR824235">
    <property type="protein sequence ID" value="CCA23342.1"/>
    <property type="molecule type" value="Genomic_DNA"/>
</dbReference>
<feature type="compositionally biased region" description="Basic and acidic residues" evidence="4">
    <location>
        <begin position="356"/>
        <end position="371"/>
    </location>
</feature>
<dbReference type="HOGENOM" id="CLU_024949_1_0_1"/>
<dbReference type="SUPFAM" id="SSF117892">
    <property type="entry name" value="Band 7/SPFH domain"/>
    <property type="match status" value="1"/>
</dbReference>
<evidence type="ECO:0000313" key="6">
    <source>
        <dbReference type="EMBL" id="CCA23342.1"/>
    </source>
</evidence>
<dbReference type="GO" id="GO:0005739">
    <property type="term" value="C:mitochondrion"/>
    <property type="evidence" value="ECO:0007669"/>
    <property type="project" value="UniProtKB-SubCell"/>
</dbReference>
<reference evidence="6" key="2">
    <citation type="submission" date="2011-02" db="EMBL/GenBank/DDBJ databases">
        <authorList>
            <person name="MacLean D."/>
        </authorList>
    </citation>
    <scope>NUCLEOTIDE SEQUENCE</scope>
</reference>
<keyword evidence="3" id="KW-0496">Mitochondrion</keyword>
<dbReference type="FunFam" id="3.30.479.30:FF:000008">
    <property type="entry name" value="Stomatin-like protein 2, mitochondrial"/>
    <property type="match status" value="1"/>
</dbReference>
<evidence type="ECO:0000256" key="4">
    <source>
        <dbReference type="SAM" id="MobiDB-lite"/>
    </source>
</evidence>
<feature type="region of interest" description="Disordered" evidence="4">
    <location>
        <begin position="352"/>
        <end position="395"/>
    </location>
</feature>
<dbReference type="PRINTS" id="PR00721">
    <property type="entry name" value="STOMATIN"/>
</dbReference>
<dbReference type="AlphaFoldDB" id="F0WPU1"/>
<dbReference type="InterPro" id="IPR032435">
    <property type="entry name" value="STML2-like_C"/>
</dbReference>
<accession>F0WPU1</accession>
<comment type="subcellular location">
    <subcellularLocation>
        <location evidence="1">Mitochondrion</location>
    </subcellularLocation>
</comment>
<reference evidence="6" key="1">
    <citation type="journal article" date="2011" name="PLoS Biol.">
        <title>Gene gain and loss during evolution of obligate parasitism in the white rust pathogen of Arabidopsis thaliana.</title>
        <authorList>
            <person name="Kemen E."/>
            <person name="Gardiner A."/>
            <person name="Schultz-Larsen T."/>
            <person name="Kemen A.C."/>
            <person name="Balmuth A.L."/>
            <person name="Robert-Seilaniantz A."/>
            <person name="Bailey K."/>
            <person name="Holub E."/>
            <person name="Studholme D.J."/>
            <person name="Maclean D."/>
            <person name="Jones J.D."/>
        </authorList>
    </citation>
    <scope>NUCLEOTIDE SEQUENCE</scope>
</reference>
<dbReference type="Pfam" id="PF16200">
    <property type="entry name" value="Band_7_C"/>
    <property type="match status" value="1"/>
</dbReference>
<dbReference type="PANTHER" id="PTHR43327:SF10">
    <property type="entry name" value="STOMATIN-LIKE PROTEIN 2, MITOCHONDRIAL"/>
    <property type="match status" value="1"/>
</dbReference>
<dbReference type="Pfam" id="PF01145">
    <property type="entry name" value="Band_7"/>
    <property type="match status" value="1"/>
</dbReference>
<dbReference type="CDD" id="cd08829">
    <property type="entry name" value="SPFH_paraslipin"/>
    <property type="match status" value="1"/>
</dbReference>
<dbReference type="Gene3D" id="3.30.479.30">
    <property type="entry name" value="Band 7 domain"/>
    <property type="match status" value="1"/>
</dbReference>
<dbReference type="InterPro" id="IPR050710">
    <property type="entry name" value="Band7/mec-2_domain"/>
</dbReference>
<feature type="domain" description="Band 7" evidence="5">
    <location>
        <begin position="78"/>
        <end position="236"/>
    </location>
</feature>
<evidence type="ECO:0000256" key="2">
    <source>
        <dbReference type="ARBA" id="ARBA00008164"/>
    </source>
</evidence>
<dbReference type="SMART" id="SM00244">
    <property type="entry name" value="PHB"/>
    <property type="match status" value="1"/>
</dbReference>
<comment type="similarity">
    <text evidence="2">Belongs to the band 7/mec-2 family.</text>
</comment>
<evidence type="ECO:0000256" key="1">
    <source>
        <dbReference type="ARBA" id="ARBA00004173"/>
    </source>
</evidence>
<dbReference type="PANTHER" id="PTHR43327">
    <property type="entry name" value="STOMATIN-LIKE PROTEIN 2, MITOCHONDRIAL"/>
    <property type="match status" value="1"/>
</dbReference>
<evidence type="ECO:0000256" key="3">
    <source>
        <dbReference type="ARBA" id="ARBA00023128"/>
    </source>
</evidence>
<evidence type="ECO:0000259" key="5">
    <source>
        <dbReference type="SMART" id="SM00244"/>
    </source>
</evidence>
<dbReference type="GO" id="GO:0016020">
    <property type="term" value="C:membrane"/>
    <property type="evidence" value="ECO:0007669"/>
    <property type="project" value="InterPro"/>
</dbReference>
<dbReference type="InterPro" id="IPR036013">
    <property type="entry name" value="Band_7/SPFH_dom_sf"/>
</dbReference>
<dbReference type="GO" id="GO:0007005">
    <property type="term" value="P:mitochondrion organization"/>
    <property type="evidence" value="ECO:0007669"/>
    <property type="project" value="TreeGrafter"/>
</dbReference>
<name>F0WPU1_9STRA</name>
<protein>
    <submittedName>
        <fullName evidence="6">Stomatinlike protein putative</fullName>
    </submittedName>
</protein>
<feature type="compositionally biased region" description="Acidic residues" evidence="4">
    <location>
        <begin position="373"/>
        <end position="383"/>
    </location>
</feature>
<dbReference type="InterPro" id="IPR001972">
    <property type="entry name" value="Stomatin_HflK_fam"/>
</dbReference>